<feature type="compositionally biased region" description="Acidic residues" evidence="1">
    <location>
        <begin position="10"/>
        <end position="21"/>
    </location>
</feature>
<feature type="compositionally biased region" description="Basic and acidic residues" evidence="1">
    <location>
        <begin position="22"/>
        <end position="45"/>
    </location>
</feature>
<dbReference type="InterPro" id="IPR018800">
    <property type="entry name" value="PRCC"/>
</dbReference>
<dbReference type="EnsemblMetazoa" id="SSS_3393s_mrna">
    <property type="protein sequence ID" value="KAF7487923.1"/>
    <property type="gene ID" value="SSS_3393"/>
</dbReference>
<evidence type="ECO:0000256" key="1">
    <source>
        <dbReference type="SAM" id="MobiDB-lite"/>
    </source>
</evidence>
<dbReference type="PANTHER" id="PTHR13621:SF2">
    <property type="entry name" value="PROLINE-RICH PROTEIN PRCC"/>
    <property type="match status" value="1"/>
</dbReference>
<reference evidence="4" key="1">
    <citation type="journal article" date="2020" name="PLoS Negl. Trop. Dis.">
        <title>High-quality nuclear genome for Sarcoptes scabiei-A critical resource for a neglected parasite.</title>
        <authorList>
            <person name="Korhonen P.K."/>
            <person name="Gasser R.B."/>
            <person name="Ma G."/>
            <person name="Wang T."/>
            <person name="Stroehlein A.J."/>
            <person name="Young N.D."/>
            <person name="Ang C.S."/>
            <person name="Fernando D.D."/>
            <person name="Lu H.C."/>
            <person name="Taylor S."/>
            <person name="Reynolds S.L."/>
            <person name="Mofiz E."/>
            <person name="Najaraj S.H."/>
            <person name="Gowda H."/>
            <person name="Madugundu A."/>
            <person name="Renuse S."/>
            <person name="Holt D."/>
            <person name="Pandey A."/>
            <person name="Papenfuss A.T."/>
            <person name="Fischer K."/>
        </authorList>
    </citation>
    <scope>NUCLEOTIDE SEQUENCE [LARGE SCALE GENOMIC DNA]</scope>
</reference>
<feature type="region of interest" description="Disordered" evidence="1">
    <location>
        <begin position="89"/>
        <end position="175"/>
    </location>
</feature>
<proteinExistence type="predicted"/>
<organism evidence="2">
    <name type="scientific">Sarcoptes scabiei</name>
    <name type="common">Itch mite</name>
    <name type="synonym">Acarus scabiei</name>
    <dbReference type="NCBI Taxonomy" id="52283"/>
    <lineage>
        <taxon>Eukaryota</taxon>
        <taxon>Metazoa</taxon>
        <taxon>Ecdysozoa</taxon>
        <taxon>Arthropoda</taxon>
        <taxon>Chelicerata</taxon>
        <taxon>Arachnida</taxon>
        <taxon>Acari</taxon>
        <taxon>Acariformes</taxon>
        <taxon>Sarcoptiformes</taxon>
        <taxon>Astigmata</taxon>
        <taxon>Psoroptidia</taxon>
        <taxon>Sarcoptoidea</taxon>
        <taxon>Sarcoptidae</taxon>
        <taxon>Sarcoptinae</taxon>
        <taxon>Sarcoptes</taxon>
    </lineage>
</organism>
<dbReference type="PANTHER" id="PTHR13621">
    <property type="entry name" value="PROLINE-RICH PROTEIN PRCC"/>
    <property type="match status" value="1"/>
</dbReference>
<dbReference type="GO" id="GO:0005634">
    <property type="term" value="C:nucleus"/>
    <property type="evidence" value="ECO:0007669"/>
    <property type="project" value="TreeGrafter"/>
</dbReference>
<keyword evidence="4" id="KW-1185">Reference proteome</keyword>
<reference evidence="2" key="2">
    <citation type="submission" date="2020-01" db="EMBL/GenBank/DDBJ databases">
        <authorList>
            <person name="Korhonen P.K.K."/>
            <person name="Guangxu M.G."/>
            <person name="Wang T.W."/>
            <person name="Stroehlein A.J.S."/>
            <person name="Young N.D."/>
            <person name="Ang C.-S.A."/>
            <person name="Fernando D.W.F."/>
            <person name="Lu H.L."/>
            <person name="Taylor S.T."/>
            <person name="Ehtesham M.E.M."/>
            <person name="Najaraj S.H.N."/>
            <person name="Harsha G.H.G."/>
            <person name="Madugundu A.M."/>
            <person name="Renuse S.R."/>
            <person name="Holt D.H."/>
            <person name="Pandey A.P."/>
            <person name="Papenfuss A.P."/>
            <person name="Gasser R.B.G."/>
            <person name="Fischer K.F."/>
        </authorList>
    </citation>
    <scope>NUCLEOTIDE SEQUENCE</scope>
    <source>
        <strain evidence="2">SSS_KF_BRIS2020</strain>
    </source>
</reference>
<name>A0A834R0W8_SARSC</name>
<dbReference type="Proteomes" id="UP000070412">
    <property type="component" value="Unassembled WGS sequence"/>
</dbReference>
<accession>A0A834R0W8</accession>
<sequence>MSLVNYDYGSSDDDDDDDVGNIDEKEVLNQKSDADINSTTKKEPKIGIPNSSTSSDQSNFNSSFSMVKYKKSDGKVQISAFNDNTKELLLAQPNLESDDDDELDEEEEQRRKRRKRSSKGSCLLSMLPKPKNKSKTSTTSMIPASVKNRKSEQSSKGYHKSIPATSLSLSNNENLDESDEYYSPFPKKHSSLMDLVDNNGDYDNDVNDDVTYKKFIASKFDDSYDNIKIIDVDVSKHLSENKDWLKNISIEKDVDINMPAPNSMARRKNQITFLAYQAKKNELQLKNQWAQNRLTKSQTRAKYGF</sequence>
<evidence type="ECO:0000313" key="3">
    <source>
        <dbReference type="EnsemblMetazoa" id="KAF7487923.1"/>
    </source>
</evidence>
<evidence type="ECO:0000313" key="4">
    <source>
        <dbReference type="Proteomes" id="UP000070412"/>
    </source>
</evidence>
<gene>
    <name evidence="2" type="ORF">SSS_3393</name>
</gene>
<evidence type="ECO:0000313" key="2">
    <source>
        <dbReference type="EMBL" id="KAF7487923.1"/>
    </source>
</evidence>
<dbReference type="AlphaFoldDB" id="A0A834R0W8"/>
<protein>
    <submittedName>
        <fullName evidence="2">Proline-rich protein PRCC</fullName>
    </submittedName>
</protein>
<dbReference type="EMBL" id="WVUK01000066">
    <property type="protein sequence ID" value="KAF7487923.1"/>
    <property type="molecule type" value="Genomic_DNA"/>
</dbReference>
<feature type="compositionally biased region" description="Acidic residues" evidence="1">
    <location>
        <begin position="96"/>
        <end position="107"/>
    </location>
</feature>
<feature type="compositionally biased region" description="Low complexity" evidence="1">
    <location>
        <begin position="50"/>
        <end position="61"/>
    </location>
</feature>
<dbReference type="OrthoDB" id="206969at2759"/>
<feature type="compositionally biased region" description="Polar residues" evidence="1">
    <location>
        <begin position="163"/>
        <end position="173"/>
    </location>
</feature>
<dbReference type="Pfam" id="PF10253">
    <property type="entry name" value="PRCC"/>
    <property type="match status" value="1"/>
</dbReference>
<feature type="region of interest" description="Disordered" evidence="1">
    <location>
        <begin position="1"/>
        <end position="61"/>
    </location>
</feature>
<reference evidence="3" key="3">
    <citation type="submission" date="2022-06" db="UniProtKB">
        <authorList>
            <consortium name="EnsemblMetazoa"/>
        </authorList>
    </citation>
    <scope>IDENTIFICATION</scope>
</reference>